<dbReference type="Proteomes" id="UP000308014">
    <property type="component" value="Unassembled WGS sequence"/>
</dbReference>
<evidence type="ECO:0000259" key="1">
    <source>
        <dbReference type="Pfam" id="PF13391"/>
    </source>
</evidence>
<dbReference type="EMBL" id="QZAJ01001143">
    <property type="protein sequence ID" value="THW03328.1"/>
    <property type="molecule type" value="Genomic_DNA"/>
</dbReference>
<gene>
    <name evidence="2" type="ORF">D6D24_10715</name>
</gene>
<feature type="domain" description="HNH nuclease" evidence="1">
    <location>
        <begin position="9"/>
        <end position="39"/>
    </location>
</feature>
<evidence type="ECO:0000313" key="2">
    <source>
        <dbReference type="EMBL" id="THW03328.1"/>
    </source>
</evidence>
<protein>
    <recommendedName>
        <fullName evidence="1">HNH nuclease domain-containing protein</fullName>
    </recommendedName>
</protein>
<dbReference type="InterPro" id="IPR003615">
    <property type="entry name" value="HNH_nuc"/>
</dbReference>
<proteinExistence type="predicted"/>
<dbReference type="AlphaFoldDB" id="A0A4S8UYJ0"/>
<reference evidence="2 3" key="1">
    <citation type="submission" date="2018-10" db="EMBL/GenBank/DDBJ databases">
        <title>Fifty Aureobasidium pullulans genomes reveal a recombining polyextremotolerant generalist.</title>
        <authorList>
            <person name="Gostincar C."/>
            <person name="Turk M."/>
            <person name="Zajc J."/>
            <person name="Gunde-Cimerman N."/>
        </authorList>
    </citation>
    <scope>NUCLEOTIDE SEQUENCE [LARGE SCALE GENOMIC DNA]</scope>
    <source>
        <strain evidence="2 3">EXF-11318</strain>
    </source>
</reference>
<accession>A0A4S8UYJ0</accession>
<comment type="caution">
    <text evidence="2">The sequence shown here is derived from an EMBL/GenBank/DDBJ whole genome shotgun (WGS) entry which is preliminary data.</text>
</comment>
<dbReference type="Pfam" id="PF13391">
    <property type="entry name" value="HNH_2"/>
    <property type="match status" value="1"/>
</dbReference>
<evidence type="ECO:0000313" key="3">
    <source>
        <dbReference type="Proteomes" id="UP000308014"/>
    </source>
</evidence>
<sequence length="241" mass="26816">MFKYGVAPRPEIEPIDVLRNALLLRSDIHIVFNQRRFAVTLKPLLPTSDGAAIHRLAVHLFSPGFSKQFAKLYHGVAPDYLFARFAWTVFAYSVRFLQQDIKSALYIIPDGETSKQEVNGDQCMQLNLSRKCRSLSPSKRKRDDRGFALAREGDCDAEENGDEDEGQYRGRARLRSTSFFATPKATAPAEPLVEDVPWLKDTSTAPYEIDALSPDVANGSADVDVKGDLSVHGIEVRGLST</sequence>
<name>A0A4S8UYJ0_AURPU</name>
<organism evidence="2 3">
    <name type="scientific">Aureobasidium pullulans</name>
    <name type="common">Black yeast</name>
    <name type="synonym">Pullularia pullulans</name>
    <dbReference type="NCBI Taxonomy" id="5580"/>
    <lineage>
        <taxon>Eukaryota</taxon>
        <taxon>Fungi</taxon>
        <taxon>Dikarya</taxon>
        <taxon>Ascomycota</taxon>
        <taxon>Pezizomycotina</taxon>
        <taxon>Dothideomycetes</taxon>
        <taxon>Dothideomycetidae</taxon>
        <taxon>Dothideales</taxon>
        <taxon>Saccotheciaceae</taxon>
        <taxon>Aureobasidium</taxon>
    </lineage>
</organism>